<reference evidence="2" key="1">
    <citation type="submission" date="2017-03" db="EMBL/GenBank/DDBJ databases">
        <authorList>
            <person name="Herbold C."/>
        </authorList>
    </citation>
    <scope>NUCLEOTIDE SEQUENCE [LARGE SCALE GENOMIC DNA]</scope>
</reference>
<dbReference type="EMBL" id="LT841358">
    <property type="protein sequence ID" value="SMH70750.1"/>
    <property type="molecule type" value="Genomic_DNA"/>
</dbReference>
<proteinExistence type="predicted"/>
<dbReference type="Proteomes" id="UP000230607">
    <property type="component" value="Chromosome 1"/>
</dbReference>
<gene>
    <name evidence="1" type="ORF">NCS_10557</name>
</gene>
<dbReference type="AlphaFoldDB" id="A0A2H1FDB3"/>
<protein>
    <recommendedName>
        <fullName evidence="3">Zinc-ribbon domain-containing protein</fullName>
    </recommendedName>
</protein>
<dbReference type="OrthoDB" id="10638at2157"/>
<evidence type="ECO:0000313" key="1">
    <source>
        <dbReference type="EMBL" id="SMH70750.1"/>
    </source>
</evidence>
<accession>A0A2H1FDB3</accession>
<evidence type="ECO:0008006" key="3">
    <source>
        <dbReference type="Google" id="ProtNLM"/>
    </source>
</evidence>
<name>A0A2H1FDB3_9ARCH</name>
<sequence>MPEKISSGHGSNTLMEFGGDDVDTLALMFDKLQYIFRGYDSYIQAFAEMYALYKQGNLSERDYYYGITDAVLKYSALDFLGLKAMFEIKKALNRMNNASLTSTTGLTPGKIQSGPQNTVASFISAKTLPGRNEVMNVISGDGNKCMSCGKTVSNVAKFCTSCGNRM</sequence>
<dbReference type="RefSeq" id="WP_157926840.1">
    <property type="nucleotide sequence ID" value="NZ_LT841358.1"/>
</dbReference>
<keyword evidence="2" id="KW-1185">Reference proteome</keyword>
<organism evidence="1 2">
    <name type="scientific">Candidatus Nitrosotalea okcheonensis</name>
    <dbReference type="NCBI Taxonomy" id="1903276"/>
    <lineage>
        <taxon>Archaea</taxon>
        <taxon>Nitrososphaerota</taxon>
        <taxon>Nitrososphaeria</taxon>
        <taxon>Nitrosotaleales</taxon>
        <taxon>Nitrosotaleaceae</taxon>
        <taxon>Nitrosotalea</taxon>
    </lineage>
</organism>
<evidence type="ECO:0000313" key="2">
    <source>
        <dbReference type="Proteomes" id="UP000230607"/>
    </source>
</evidence>